<feature type="transmembrane region" description="Helical" evidence="3">
    <location>
        <begin position="20"/>
        <end position="41"/>
    </location>
</feature>
<keyword evidence="3" id="KW-1133">Transmembrane helix</keyword>
<dbReference type="eggNOG" id="COG3064">
    <property type="taxonomic scope" value="Bacteria"/>
</dbReference>
<feature type="coiled-coil region" evidence="1">
    <location>
        <begin position="235"/>
        <end position="262"/>
    </location>
</feature>
<protein>
    <submittedName>
        <fullName evidence="4">Uncharacterized protein</fullName>
    </submittedName>
</protein>
<keyword evidence="3" id="KW-0812">Transmembrane</keyword>
<name>F4L5Q7_HALH1</name>
<dbReference type="AlphaFoldDB" id="F4L5Q7"/>
<evidence type="ECO:0000313" key="5">
    <source>
        <dbReference type="Proteomes" id="UP000008461"/>
    </source>
</evidence>
<feature type="transmembrane region" description="Helical" evidence="3">
    <location>
        <begin position="53"/>
        <end position="76"/>
    </location>
</feature>
<dbReference type="STRING" id="760192.Halhy_4044"/>
<organism evidence="4 5">
    <name type="scientific">Haliscomenobacter hydrossis (strain ATCC 27775 / DSM 1100 / LMG 10767 / O)</name>
    <dbReference type="NCBI Taxonomy" id="760192"/>
    <lineage>
        <taxon>Bacteria</taxon>
        <taxon>Pseudomonadati</taxon>
        <taxon>Bacteroidota</taxon>
        <taxon>Saprospiria</taxon>
        <taxon>Saprospirales</taxon>
        <taxon>Haliscomenobacteraceae</taxon>
        <taxon>Haliscomenobacter</taxon>
    </lineage>
</organism>
<dbReference type="HOGENOM" id="CLU_599590_0_0_10"/>
<evidence type="ECO:0000313" key="4">
    <source>
        <dbReference type="EMBL" id="AEE51892.1"/>
    </source>
</evidence>
<sequence length="445" mass="48068">MPTDQAFFNRYARLIPALKLSGYLGQVVSALTEIAVLYTAIHASLVFFSPSFATWGATSGALLGVVIIEAGLRVLLPYSARAVLYRRFSGLDRVITAIVFLACAVLLSAGTLMSYHGSRDVVDAVKPMPQLHNNKQAEDKYMLAERNTFQHYRADSTEIAQRYAAQSNATKTQYAAVIAQVTGQIQTLEAKERAGQRFSTAKAQARERLATAESDQAAKLAALETDKAKELSAATDRKTKALAKANTELEQAKQKTELTNTKTVSDGDRKTNRYKGGLSWFTVICHLVLIVSIAVDETFKKGSGIEDKVLPTQYDFSGSVMSELLHALSGKWNQFIRSGIRSIEESTPPPPLPLSPNELYSLENLKQPVFNVAFEDLIDPNIIVANRMQGNTGSTGNGTGNHAPSTPQPSGTGNGSPRRNGTRPKIAPGILNGSSTNGNGNGKHP</sequence>
<feature type="transmembrane region" description="Helical" evidence="3">
    <location>
        <begin position="97"/>
        <end position="117"/>
    </location>
</feature>
<keyword evidence="5" id="KW-1185">Reference proteome</keyword>
<proteinExistence type="predicted"/>
<reference key="2">
    <citation type="submission" date="2011-04" db="EMBL/GenBank/DDBJ databases">
        <title>Complete sequence of chromosome of Haliscomenobacter hydrossis DSM 1100.</title>
        <authorList>
            <consortium name="US DOE Joint Genome Institute (JGI-PGF)"/>
            <person name="Lucas S."/>
            <person name="Han J."/>
            <person name="Lapidus A."/>
            <person name="Bruce D."/>
            <person name="Goodwin L."/>
            <person name="Pitluck S."/>
            <person name="Peters L."/>
            <person name="Kyrpides N."/>
            <person name="Mavromatis K."/>
            <person name="Ivanova N."/>
            <person name="Ovchinnikova G."/>
            <person name="Pagani I."/>
            <person name="Daligault H."/>
            <person name="Detter J.C."/>
            <person name="Han C."/>
            <person name="Land M."/>
            <person name="Hauser L."/>
            <person name="Markowitz V."/>
            <person name="Cheng J.-F."/>
            <person name="Hugenholtz P."/>
            <person name="Woyke T."/>
            <person name="Wu D."/>
            <person name="Verbarg S."/>
            <person name="Frueling A."/>
            <person name="Brambilla E."/>
            <person name="Klenk H.-P."/>
            <person name="Eisen J.A."/>
        </authorList>
    </citation>
    <scope>NUCLEOTIDE SEQUENCE</scope>
    <source>
        <strain>DSM 1100</strain>
    </source>
</reference>
<keyword evidence="1" id="KW-0175">Coiled coil</keyword>
<feature type="region of interest" description="Disordered" evidence="2">
    <location>
        <begin position="389"/>
        <end position="445"/>
    </location>
</feature>
<dbReference type="EMBL" id="CP002691">
    <property type="protein sequence ID" value="AEE51892.1"/>
    <property type="molecule type" value="Genomic_DNA"/>
</dbReference>
<keyword evidence="3" id="KW-0472">Membrane</keyword>
<dbReference type="KEGG" id="hhy:Halhy_4044"/>
<reference evidence="4 5" key="1">
    <citation type="journal article" date="2011" name="Stand. Genomic Sci.">
        <title>Complete genome sequence of Haliscomenobacter hydrossis type strain (O).</title>
        <authorList>
            <consortium name="US DOE Joint Genome Institute (JGI-PGF)"/>
            <person name="Daligault H."/>
            <person name="Lapidus A."/>
            <person name="Zeytun A."/>
            <person name="Nolan M."/>
            <person name="Lucas S."/>
            <person name="Del Rio T.G."/>
            <person name="Tice H."/>
            <person name="Cheng J.F."/>
            <person name="Tapia R."/>
            <person name="Han C."/>
            <person name="Goodwin L."/>
            <person name="Pitluck S."/>
            <person name="Liolios K."/>
            <person name="Pagani I."/>
            <person name="Ivanova N."/>
            <person name="Huntemann M."/>
            <person name="Mavromatis K."/>
            <person name="Mikhailova N."/>
            <person name="Pati A."/>
            <person name="Chen A."/>
            <person name="Palaniappan K."/>
            <person name="Land M."/>
            <person name="Hauser L."/>
            <person name="Brambilla E.M."/>
            <person name="Rohde M."/>
            <person name="Verbarg S."/>
            <person name="Goker M."/>
            <person name="Bristow J."/>
            <person name="Eisen J.A."/>
            <person name="Markowitz V."/>
            <person name="Hugenholtz P."/>
            <person name="Kyrpides N.C."/>
            <person name="Klenk H.P."/>
            <person name="Woyke T."/>
        </authorList>
    </citation>
    <scope>NUCLEOTIDE SEQUENCE [LARGE SCALE GENOMIC DNA]</scope>
    <source>
        <strain evidence="5">ATCC 27775 / DSM 1100 / LMG 10767 / O</strain>
    </source>
</reference>
<dbReference type="Proteomes" id="UP000008461">
    <property type="component" value="Chromosome"/>
</dbReference>
<accession>F4L5Q7</accession>
<evidence type="ECO:0000256" key="1">
    <source>
        <dbReference type="SAM" id="Coils"/>
    </source>
</evidence>
<evidence type="ECO:0000256" key="3">
    <source>
        <dbReference type="SAM" id="Phobius"/>
    </source>
</evidence>
<gene>
    <name evidence="4" type="ordered locus">Halhy_4044</name>
</gene>
<evidence type="ECO:0000256" key="2">
    <source>
        <dbReference type="SAM" id="MobiDB-lite"/>
    </source>
</evidence>
<feature type="compositionally biased region" description="Polar residues" evidence="2">
    <location>
        <begin position="402"/>
        <end position="419"/>
    </location>
</feature>